<proteinExistence type="inferred from homology"/>
<dbReference type="EMBL" id="JARBDR010000923">
    <property type="protein sequence ID" value="KAJ8297927.1"/>
    <property type="molecule type" value="Genomic_DNA"/>
</dbReference>
<comment type="subcellular location">
    <subcellularLocation>
        <location evidence="1">Membrane</location>
        <topology evidence="1">Multi-pass membrane protein</topology>
    </subcellularLocation>
</comment>
<name>A0ABQ9E2X2_TEGGR</name>
<evidence type="ECO:0000256" key="9">
    <source>
        <dbReference type="ARBA" id="ARBA00023201"/>
    </source>
</evidence>
<evidence type="ECO:0000256" key="4">
    <source>
        <dbReference type="ARBA" id="ARBA00022692"/>
    </source>
</evidence>
<keyword evidence="14" id="KW-1185">Reference proteome</keyword>
<comment type="caution">
    <text evidence="13">The sequence shown here is derived from an EMBL/GenBank/DDBJ whole genome shotgun (WGS) entry which is preliminary data.</text>
</comment>
<organism evidence="13 14">
    <name type="scientific">Tegillarca granosa</name>
    <name type="common">Malaysian cockle</name>
    <name type="synonym">Anadara granosa</name>
    <dbReference type="NCBI Taxonomy" id="220873"/>
    <lineage>
        <taxon>Eukaryota</taxon>
        <taxon>Metazoa</taxon>
        <taxon>Spiralia</taxon>
        <taxon>Lophotrochozoa</taxon>
        <taxon>Mollusca</taxon>
        <taxon>Bivalvia</taxon>
        <taxon>Autobranchia</taxon>
        <taxon>Pteriomorphia</taxon>
        <taxon>Arcoida</taxon>
        <taxon>Arcoidea</taxon>
        <taxon>Arcidae</taxon>
        <taxon>Tegillarca</taxon>
    </lineage>
</organism>
<keyword evidence="7 11" id="KW-0406">Ion transport</keyword>
<reference evidence="13 14" key="1">
    <citation type="submission" date="2022-12" db="EMBL/GenBank/DDBJ databases">
        <title>Chromosome-level genome of Tegillarca granosa.</title>
        <authorList>
            <person name="Kim J."/>
        </authorList>
    </citation>
    <scope>NUCLEOTIDE SEQUENCE [LARGE SCALE GENOMIC DNA]</scope>
    <source>
        <strain evidence="13">Teg-2019</strain>
        <tissue evidence="13">Adductor muscle</tissue>
    </source>
</reference>
<dbReference type="InterPro" id="IPR001873">
    <property type="entry name" value="ENaC"/>
</dbReference>
<comment type="similarity">
    <text evidence="11">Belongs to the amiloride-sensitive sodium channel (TC 1.A.6) family.</text>
</comment>
<evidence type="ECO:0000256" key="7">
    <source>
        <dbReference type="ARBA" id="ARBA00023065"/>
    </source>
</evidence>
<dbReference type="Proteomes" id="UP001217089">
    <property type="component" value="Unassembled WGS sequence"/>
</dbReference>
<evidence type="ECO:0000256" key="10">
    <source>
        <dbReference type="ARBA" id="ARBA00023303"/>
    </source>
</evidence>
<evidence type="ECO:0000256" key="8">
    <source>
        <dbReference type="ARBA" id="ARBA00023136"/>
    </source>
</evidence>
<feature type="transmembrane region" description="Helical" evidence="12">
    <location>
        <begin position="61"/>
        <end position="79"/>
    </location>
</feature>
<evidence type="ECO:0000256" key="11">
    <source>
        <dbReference type="RuleBase" id="RU000679"/>
    </source>
</evidence>
<keyword evidence="9 11" id="KW-0739">Sodium transport</keyword>
<gene>
    <name evidence="13" type="ORF">KUTeg_024458</name>
</gene>
<keyword evidence="2 11" id="KW-0813">Transport</keyword>
<keyword evidence="10 11" id="KW-0407">Ion channel</keyword>
<accession>A0ABQ9E2X2</accession>
<evidence type="ECO:0000256" key="6">
    <source>
        <dbReference type="ARBA" id="ARBA00023053"/>
    </source>
</evidence>
<dbReference type="Gene3D" id="2.60.470.10">
    <property type="entry name" value="Acid-sensing ion channels like domains"/>
    <property type="match status" value="1"/>
</dbReference>
<dbReference type="PANTHER" id="PTHR11690:SF300">
    <property type="entry name" value="PICKPOCKET PROTEIN 19"/>
    <property type="match status" value="1"/>
</dbReference>
<evidence type="ECO:0000256" key="5">
    <source>
        <dbReference type="ARBA" id="ARBA00022989"/>
    </source>
</evidence>
<protein>
    <submittedName>
        <fullName evidence="13">Uncharacterized protein</fullName>
    </submittedName>
</protein>
<evidence type="ECO:0000256" key="1">
    <source>
        <dbReference type="ARBA" id="ARBA00004141"/>
    </source>
</evidence>
<evidence type="ECO:0000313" key="13">
    <source>
        <dbReference type="EMBL" id="KAJ8297927.1"/>
    </source>
</evidence>
<keyword evidence="5 12" id="KW-1133">Transmembrane helix</keyword>
<evidence type="ECO:0000256" key="12">
    <source>
        <dbReference type="SAM" id="Phobius"/>
    </source>
</evidence>
<evidence type="ECO:0000313" key="14">
    <source>
        <dbReference type="Proteomes" id="UP001217089"/>
    </source>
</evidence>
<sequence>MNIKTVKVTDVNQTVENAQSNNHSTSCKDVTKQCGYDYLNSTTLHCVCHLGNTDYIWWRRIVWILVFVTMVIVFVLNSFELMTRYLSYNIVTKEVSLYEDEPEFPAITICNLNKIDNDTVTEPENERLLKETYSTIMTNMSYFNSLSSTFLNSVNLSYYFHTRTKLDKTALLCTWQTENIPCGDYFLPVMTNFGKCLSFNSKTFVKTNGEALRMFGTGSEEGLSVSLNAYQEDYLIGSSAAAGFKVVVHEPNEEPPVKEVGLAISPGTSTQFAVKKIELSFPQLTGFIQKRYLPSPVKAFGERYCLDTTANGFVNPLKYTDYYSLHACLAECEVEYTVKMCGCRDVLQLANIPRQVQFSSIFIQHLASTNYSRNVSCPCTRPCREIEYSVQISSAWYPRDNFVDTLLPASSYNIEYFRYLEEYVELRVYFESKLYIQQTQVLELSSGDIYAAIGGFMGLCFGASVGTVFEIFEFLVHLVVPIGKGLQDFSPFGISFENCSSLTNKYTGDNVPVSHMKYKHEFNRGDNVPVSHMKGDNVPVSHMKYEHEFNRGDKVTVSHMKYEHEFNRGDNVTVSHMKGDNVPVSHMKYEHELNRGDNVTVSHMKYEHEFNRGDNVPVSHMKGDNVTVSQMKYEHELNRGDNVPVSHMKGDNVPVSHMKYLHEFNRGDNVPVSHMKGDNVTVSHMKYEHEFNRGDNITVSHMKGDNVPVSHMKYEHEFNRGDNRYLTLPIIT</sequence>
<dbReference type="Pfam" id="PF00858">
    <property type="entry name" value="ASC"/>
    <property type="match status" value="1"/>
</dbReference>
<keyword evidence="8 12" id="KW-0472">Membrane</keyword>
<dbReference type="PRINTS" id="PR01078">
    <property type="entry name" value="AMINACHANNEL"/>
</dbReference>
<evidence type="ECO:0000256" key="3">
    <source>
        <dbReference type="ARBA" id="ARBA00022461"/>
    </source>
</evidence>
<keyword evidence="4 11" id="KW-0812">Transmembrane</keyword>
<dbReference type="PANTHER" id="PTHR11690">
    <property type="entry name" value="AMILORIDE-SENSITIVE SODIUM CHANNEL-RELATED"/>
    <property type="match status" value="1"/>
</dbReference>
<keyword evidence="6" id="KW-0915">Sodium</keyword>
<evidence type="ECO:0000256" key="2">
    <source>
        <dbReference type="ARBA" id="ARBA00022448"/>
    </source>
</evidence>
<keyword evidence="3 11" id="KW-0894">Sodium channel</keyword>
<dbReference type="Gene3D" id="1.10.287.770">
    <property type="entry name" value="YojJ-like"/>
    <property type="match status" value="1"/>
</dbReference>